<sequence length="433" mass="46550">MVVRAMARAGGGHIARGWRGKNPVAGEPREAAPPSPGGLSARHGPRGAPPRGHRSGRGPRGRRAGEAAREAARERAALAVPRWRRGRRGRSGRAVAVRGGAAAGRHLGRRGQRGGPAAARGGRRRHPQGLRLPEGPGSAGARGAAGAQETRGGAPVLRLRAALAGARGGGLGPAGGRVPLPLGGEEGPHPNFLQQYVLTLHRLGKQEELSAVWPAIMSTPGIQWRSPLQCPDLVDEGLLEGAEPFPRPEGQRVPELLERHKAAIVREFEQFWKEPSSMDYFSPNQDNDLVAGDRPRQWTEMLIFDKGQWDAKACGHLPTVCGILRGLIDVEGIVHGKRSGQVSLLKLEAGATLVPHFGSVNWRYVAHLGLLVPEGVEMRAGNESRRFVEGELLLLDDSFLHSVQHGGVGPRVTLFVNFFHPKARPVTHAEWLR</sequence>
<reference evidence="6" key="1">
    <citation type="submission" date="2023-10" db="EMBL/GenBank/DDBJ databases">
        <authorList>
            <person name="Chen Y."/>
            <person name="Shah S."/>
            <person name="Dougan E. K."/>
            <person name="Thang M."/>
            <person name="Chan C."/>
        </authorList>
    </citation>
    <scope>NUCLEOTIDE SEQUENCE [LARGE SCALE GENOMIC DNA]</scope>
</reference>
<dbReference type="Proteomes" id="UP001189429">
    <property type="component" value="Unassembled WGS sequence"/>
</dbReference>
<dbReference type="InterPro" id="IPR027443">
    <property type="entry name" value="IPNS-like_sf"/>
</dbReference>
<dbReference type="Pfam" id="PF05118">
    <property type="entry name" value="Asp_Arg_Hydrox"/>
    <property type="match status" value="1"/>
</dbReference>
<dbReference type="PANTHER" id="PTHR46332:SF5">
    <property type="entry name" value="ASPARTATE BETA-HYDROXYLASE DOMAIN CONTAINING 2"/>
    <property type="match status" value="1"/>
</dbReference>
<proteinExistence type="inferred from homology"/>
<evidence type="ECO:0000259" key="5">
    <source>
        <dbReference type="Pfam" id="PF05118"/>
    </source>
</evidence>
<evidence type="ECO:0000256" key="2">
    <source>
        <dbReference type="ARBA" id="ARBA00022964"/>
    </source>
</evidence>
<keyword evidence="3" id="KW-0560">Oxidoreductase</keyword>
<feature type="domain" description="Aspartyl/asparaginy/proline hydroxylase" evidence="5">
    <location>
        <begin position="259"/>
        <end position="421"/>
    </location>
</feature>
<dbReference type="InterPro" id="IPR051821">
    <property type="entry name" value="Asp/Asn_beta-hydroxylase"/>
</dbReference>
<keyword evidence="2" id="KW-0223">Dioxygenase</keyword>
<dbReference type="EMBL" id="CAUYUJ010019562">
    <property type="protein sequence ID" value="CAK0892097.1"/>
    <property type="molecule type" value="Genomic_DNA"/>
</dbReference>
<name>A0ABN9WYQ7_9DINO</name>
<dbReference type="SUPFAM" id="SSF51197">
    <property type="entry name" value="Clavaminate synthase-like"/>
    <property type="match status" value="1"/>
</dbReference>
<evidence type="ECO:0000313" key="6">
    <source>
        <dbReference type="EMBL" id="CAK0892097.1"/>
    </source>
</evidence>
<feature type="compositionally biased region" description="Low complexity" evidence="4">
    <location>
        <begin position="133"/>
        <end position="153"/>
    </location>
</feature>
<feature type="compositionally biased region" description="Basic residues" evidence="4">
    <location>
        <begin position="82"/>
        <end position="91"/>
    </location>
</feature>
<comment type="similarity">
    <text evidence="1">Belongs to the aspartyl/asparaginyl beta-hydroxylase family.</text>
</comment>
<evidence type="ECO:0000256" key="4">
    <source>
        <dbReference type="SAM" id="MobiDB-lite"/>
    </source>
</evidence>
<keyword evidence="7" id="KW-1185">Reference proteome</keyword>
<evidence type="ECO:0000313" key="7">
    <source>
        <dbReference type="Proteomes" id="UP001189429"/>
    </source>
</evidence>
<evidence type="ECO:0000256" key="1">
    <source>
        <dbReference type="ARBA" id="ARBA00007730"/>
    </source>
</evidence>
<dbReference type="Gene3D" id="2.60.120.330">
    <property type="entry name" value="B-lactam Antibiotic, Isopenicillin N Synthase, Chain"/>
    <property type="match status" value="1"/>
</dbReference>
<protein>
    <recommendedName>
        <fullName evidence="5">Aspartyl/asparaginy/proline hydroxylase domain-containing protein</fullName>
    </recommendedName>
</protein>
<evidence type="ECO:0000256" key="3">
    <source>
        <dbReference type="ARBA" id="ARBA00023002"/>
    </source>
</evidence>
<dbReference type="InterPro" id="IPR007803">
    <property type="entry name" value="Asp/Arg/Pro-Hydrxlase"/>
</dbReference>
<accession>A0ABN9WYQ7</accession>
<feature type="compositionally biased region" description="Low complexity" evidence="4">
    <location>
        <begin position="92"/>
        <end position="105"/>
    </location>
</feature>
<organism evidence="6 7">
    <name type="scientific">Prorocentrum cordatum</name>
    <dbReference type="NCBI Taxonomy" id="2364126"/>
    <lineage>
        <taxon>Eukaryota</taxon>
        <taxon>Sar</taxon>
        <taxon>Alveolata</taxon>
        <taxon>Dinophyceae</taxon>
        <taxon>Prorocentrales</taxon>
        <taxon>Prorocentraceae</taxon>
        <taxon>Prorocentrum</taxon>
    </lineage>
</organism>
<feature type="compositionally biased region" description="Basic residues" evidence="4">
    <location>
        <begin position="51"/>
        <end position="62"/>
    </location>
</feature>
<feature type="compositionally biased region" description="Basic and acidic residues" evidence="4">
    <location>
        <begin position="63"/>
        <end position="76"/>
    </location>
</feature>
<gene>
    <name evidence="6" type="ORF">PCOR1329_LOCUS71834</name>
</gene>
<comment type="caution">
    <text evidence="6">The sequence shown here is derived from an EMBL/GenBank/DDBJ whole genome shotgun (WGS) entry which is preliminary data.</text>
</comment>
<dbReference type="PANTHER" id="PTHR46332">
    <property type="entry name" value="ASPARTATE BETA-HYDROXYLASE DOMAIN-CONTAINING PROTEIN 2"/>
    <property type="match status" value="1"/>
</dbReference>
<feature type="region of interest" description="Disordered" evidence="4">
    <location>
        <begin position="1"/>
        <end position="153"/>
    </location>
</feature>